<protein>
    <submittedName>
        <fullName evidence="1">Entericidin</fullName>
    </submittedName>
</protein>
<dbReference type="Proteomes" id="UP001597373">
    <property type="component" value="Unassembled WGS sequence"/>
</dbReference>
<evidence type="ECO:0000313" key="2">
    <source>
        <dbReference type="Proteomes" id="UP001597373"/>
    </source>
</evidence>
<dbReference type="EMBL" id="JBHUIR010000054">
    <property type="protein sequence ID" value="MFD2260903.1"/>
    <property type="molecule type" value="Genomic_DNA"/>
</dbReference>
<comment type="caution">
    <text evidence="1">The sequence shown here is derived from an EMBL/GenBank/DDBJ whole genome shotgun (WGS) entry which is preliminary data.</text>
</comment>
<accession>A0ABW5DIJ9</accession>
<name>A0ABW5DIJ9_9HYPH</name>
<keyword evidence="2" id="KW-1185">Reference proteome</keyword>
<sequence length="50" mass="5051">MLFKRVILLALAAGLIAGCSNTIRGVGRDTANVVDATQAAGEDVGEAASY</sequence>
<dbReference type="RefSeq" id="WP_345098176.1">
    <property type="nucleotide sequence ID" value="NZ_BAABGS010000012.1"/>
</dbReference>
<reference evidence="2" key="1">
    <citation type="journal article" date="2019" name="Int. J. Syst. Evol. Microbiol.">
        <title>The Global Catalogue of Microorganisms (GCM) 10K type strain sequencing project: providing services to taxonomists for standard genome sequencing and annotation.</title>
        <authorList>
            <consortium name="The Broad Institute Genomics Platform"/>
            <consortium name="The Broad Institute Genome Sequencing Center for Infectious Disease"/>
            <person name="Wu L."/>
            <person name="Ma J."/>
        </authorList>
    </citation>
    <scope>NUCLEOTIDE SEQUENCE [LARGE SCALE GENOMIC DNA]</scope>
    <source>
        <strain evidence="2">KCTC 23707</strain>
    </source>
</reference>
<dbReference type="PROSITE" id="PS51257">
    <property type="entry name" value="PROKAR_LIPOPROTEIN"/>
    <property type="match status" value="1"/>
</dbReference>
<proteinExistence type="predicted"/>
<gene>
    <name evidence="1" type="ORF">ACFSMZ_14210</name>
</gene>
<evidence type="ECO:0000313" key="1">
    <source>
        <dbReference type="EMBL" id="MFD2260903.1"/>
    </source>
</evidence>
<organism evidence="1 2">
    <name type="scientific">Chelativorans composti</name>
    <dbReference type="NCBI Taxonomy" id="768533"/>
    <lineage>
        <taxon>Bacteria</taxon>
        <taxon>Pseudomonadati</taxon>
        <taxon>Pseudomonadota</taxon>
        <taxon>Alphaproteobacteria</taxon>
        <taxon>Hyphomicrobiales</taxon>
        <taxon>Phyllobacteriaceae</taxon>
        <taxon>Chelativorans</taxon>
    </lineage>
</organism>